<name>A0A1V4HCR0_9BACL</name>
<gene>
    <name evidence="4" type="ORF">BC351_07775</name>
</gene>
<accession>A0A1V4HCR0</accession>
<dbReference type="GO" id="GO:0006508">
    <property type="term" value="P:proteolysis"/>
    <property type="evidence" value="ECO:0007669"/>
    <property type="project" value="InterPro"/>
</dbReference>
<dbReference type="STRING" id="1469647.BC351_07775"/>
<protein>
    <submittedName>
        <fullName evidence="4">Proline iminopeptidase</fullName>
    </submittedName>
</protein>
<dbReference type="AlphaFoldDB" id="A0A1V4HCR0"/>
<dbReference type="InterPro" id="IPR050266">
    <property type="entry name" value="AB_hydrolase_sf"/>
</dbReference>
<dbReference type="PRINTS" id="PR00793">
    <property type="entry name" value="PROAMNOPTASE"/>
</dbReference>
<dbReference type="PANTHER" id="PTHR43798:SF33">
    <property type="entry name" value="HYDROLASE, PUTATIVE (AFU_ORTHOLOGUE AFUA_2G14860)-RELATED"/>
    <property type="match status" value="1"/>
</dbReference>
<dbReference type="Proteomes" id="UP000190626">
    <property type="component" value="Unassembled WGS sequence"/>
</dbReference>
<dbReference type="GO" id="GO:0004177">
    <property type="term" value="F:aminopeptidase activity"/>
    <property type="evidence" value="ECO:0007669"/>
    <property type="project" value="UniProtKB-EC"/>
</dbReference>
<reference evidence="5" key="1">
    <citation type="submission" date="2016-07" db="EMBL/GenBank/DDBJ databases">
        <authorList>
            <person name="Florea S."/>
            <person name="Webb J.S."/>
            <person name="Jaromczyk J."/>
            <person name="Schardl C.L."/>
        </authorList>
    </citation>
    <scope>NUCLEOTIDE SEQUENCE [LARGE SCALE GENOMIC DNA]</scope>
    <source>
        <strain evidence="5">CY1</strain>
    </source>
</reference>
<dbReference type="InterPro" id="IPR002410">
    <property type="entry name" value="Peptidase_S33"/>
</dbReference>
<dbReference type="GO" id="GO:0016020">
    <property type="term" value="C:membrane"/>
    <property type="evidence" value="ECO:0007669"/>
    <property type="project" value="TreeGrafter"/>
</dbReference>
<dbReference type="InterPro" id="IPR000073">
    <property type="entry name" value="AB_hydrolase_1"/>
</dbReference>
<evidence type="ECO:0000256" key="2">
    <source>
        <dbReference type="ARBA" id="ARBA00022801"/>
    </source>
</evidence>
<dbReference type="OrthoDB" id="9775557at2"/>
<dbReference type="SUPFAM" id="SSF53474">
    <property type="entry name" value="alpha/beta-Hydrolases"/>
    <property type="match status" value="1"/>
</dbReference>
<comment type="caution">
    <text evidence="4">The sequence shown here is derived from an EMBL/GenBank/DDBJ whole genome shotgun (WGS) entry which is preliminary data.</text>
</comment>
<keyword evidence="5" id="KW-1185">Reference proteome</keyword>
<keyword evidence="2" id="KW-0378">Hydrolase</keyword>
<dbReference type="RefSeq" id="WP_079417744.1">
    <property type="nucleotide sequence ID" value="NZ_MBTG01000034.1"/>
</dbReference>
<sequence length="306" mass="34962">MANHITQIRGKNLYVELLGGEDLPALLYIHGGPGGVGSADFVEYQGKRLSEHFRIVAVDQRGVWRSEALQDDEDIAIEDLIYDYEEIRNLLGISNWSVIAHSFGGYVASLYVEMFPTSINCLVFEGPSFTFSLSERSLVTAVAAELKKIGNDDLSEYYLKTLREESDYKKVNDIMNKAFNDLGDDGPVFWYGDDKKVIHRMIGVSSETLDFWRKSNHTRSKLMKDWSMYDSILSRISTVDKPSLLIKGVHDPITCEEQINGYREKFRDSSMEIFYESGHFVRIEEPDAYADVVKRFIFKSQKSLLS</sequence>
<dbReference type="InterPro" id="IPR029058">
    <property type="entry name" value="AB_hydrolase_fold"/>
</dbReference>
<organism evidence="4 5">
    <name type="scientific">Paenibacillus ferrarius</name>
    <dbReference type="NCBI Taxonomy" id="1469647"/>
    <lineage>
        <taxon>Bacteria</taxon>
        <taxon>Bacillati</taxon>
        <taxon>Bacillota</taxon>
        <taxon>Bacilli</taxon>
        <taxon>Bacillales</taxon>
        <taxon>Paenibacillaceae</taxon>
        <taxon>Paenibacillus</taxon>
    </lineage>
</organism>
<evidence type="ECO:0000313" key="5">
    <source>
        <dbReference type="Proteomes" id="UP000190626"/>
    </source>
</evidence>
<comment type="similarity">
    <text evidence="1">Belongs to the peptidase S33 family.</text>
</comment>
<proteinExistence type="inferred from homology"/>
<evidence type="ECO:0000256" key="1">
    <source>
        <dbReference type="ARBA" id="ARBA00010088"/>
    </source>
</evidence>
<dbReference type="EMBL" id="MBTG01000034">
    <property type="protein sequence ID" value="OPH50543.1"/>
    <property type="molecule type" value="Genomic_DNA"/>
</dbReference>
<dbReference type="Pfam" id="PF00561">
    <property type="entry name" value="Abhydrolase_1"/>
    <property type="match status" value="1"/>
</dbReference>
<evidence type="ECO:0000259" key="3">
    <source>
        <dbReference type="Pfam" id="PF00561"/>
    </source>
</evidence>
<feature type="domain" description="AB hydrolase-1" evidence="3">
    <location>
        <begin position="24"/>
        <end position="286"/>
    </location>
</feature>
<evidence type="ECO:0000313" key="4">
    <source>
        <dbReference type="EMBL" id="OPH50543.1"/>
    </source>
</evidence>
<dbReference type="Gene3D" id="3.40.50.1820">
    <property type="entry name" value="alpha/beta hydrolase"/>
    <property type="match status" value="1"/>
</dbReference>
<dbReference type="PANTHER" id="PTHR43798">
    <property type="entry name" value="MONOACYLGLYCEROL LIPASE"/>
    <property type="match status" value="1"/>
</dbReference>